<dbReference type="PANTHER" id="PTHR43776">
    <property type="entry name" value="TRANSPORT ATP-BINDING PROTEIN"/>
    <property type="match status" value="1"/>
</dbReference>
<gene>
    <name evidence="7" type="ORF">SAMN04489708_102223</name>
</gene>
<keyword evidence="3" id="KW-1003">Cell membrane</keyword>
<dbReference type="InterPro" id="IPR017871">
    <property type="entry name" value="ABC_transporter-like_CS"/>
</dbReference>
<sequence length="578" mass="62792">MTSFDDATGARAAHAPLLDIRQLGIRFPAAQGPVDAVQGLDLTLQRGETLALVGESGCGKSTTALALLRLLAPGAQVRGKILFEGRDILALPPRDLRALRGSDISMIFQEPMTSLNPVHTIGAQIAETLRLHEGLPAAAALRRAVELLDLVRIPDPQRHVHDYPHQLSGGQRQRVMIAMAVACRPRLLVADEPTTALDVTIQAQILELLDGLRRELDMALLLITHDLGLVAQWADRVAVMYGGRKVEEAPTAALFAAPAHPYTRGLLGASLHGGQAQHYTRARLPEIRTRVEPATGEPGFALHVPAARAAAPARIAGAAPLLDVQDLRTDYLTRGGDVVHAVDGVSFHIGAGETLGLVGESGCGKSTLSRTLLRLVAPASGRIGFDGTDIAPLSERALKPWRRRMQMVFQDPYASLNPRRSVFDILDAVLTVHGVAERQERRRRIAAILERVGLPRDAASRYPNEFSGGQRQRIGIARALVVRPSLVVLDEPVSALDVSVQAQILNLLAELKEDFGLSYLFISHDLSVVRYIADRVMVMHQGRIVETGSHQDIWERPQHPYTRSLIRSVPGAEQRKAA</sequence>
<proteinExistence type="inferred from homology"/>
<evidence type="ECO:0000259" key="6">
    <source>
        <dbReference type="PROSITE" id="PS50893"/>
    </source>
</evidence>
<dbReference type="PROSITE" id="PS00211">
    <property type="entry name" value="ABC_TRANSPORTER_1"/>
    <property type="match status" value="2"/>
</dbReference>
<dbReference type="InterPro" id="IPR003439">
    <property type="entry name" value="ABC_transporter-like_ATP-bd"/>
</dbReference>
<reference evidence="8" key="1">
    <citation type="submission" date="2016-10" db="EMBL/GenBank/DDBJ databases">
        <authorList>
            <person name="Varghese N."/>
            <person name="Submissions S."/>
        </authorList>
    </citation>
    <scope>NUCLEOTIDE SEQUENCE [LARGE SCALE GENOMIC DNA]</scope>
    <source>
        <strain evidence="8">DSM 17101</strain>
    </source>
</reference>
<feature type="domain" description="ABC transporter" evidence="6">
    <location>
        <begin position="327"/>
        <end position="566"/>
    </location>
</feature>
<comment type="similarity">
    <text evidence="1">Belongs to the ABC transporter superfamily.</text>
</comment>
<evidence type="ECO:0000256" key="2">
    <source>
        <dbReference type="ARBA" id="ARBA00022448"/>
    </source>
</evidence>
<dbReference type="InterPro" id="IPR027417">
    <property type="entry name" value="P-loop_NTPase"/>
</dbReference>
<feature type="domain" description="ABC transporter" evidence="6">
    <location>
        <begin position="20"/>
        <end position="267"/>
    </location>
</feature>
<dbReference type="GO" id="GO:0015833">
    <property type="term" value="P:peptide transport"/>
    <property type="evidence" value="ECO:0007669"/>
    <property type="project" value="InterPro"/>
</dbReference>
<protein>
    <submittedName>
        <fullName evidence="7">Peptide/nickel transport system ATP-binding protein</fullName>
    </submittedName>
</protein>
<name>A0A1H0LKP0_9BURK</name>
<keyword evidence="8" id="KW-1185">Reference proteome</keyword>
<dbReference type="SMART" id="SM00382">
    <property type="entry name" value="AAA"/>
    <property type="match status" value="2"/>
</dbReference>
<keyword evidence="2" id="KW-0813">Transport</keyword>
<dbReference type="EMBL" id="FNJL01000002">
    <property type="protein sequence ID" value="SDO68606.1"/>
    <property type="molecule type" value="Genomic_DNA"/>
</dbReference>
<evidence type="ECO:0000313" key="7">
    <source>
        <dbReference type="EMBL" id="SDO68606.1"/>
    </source>
</evidence>
<accession>A0A1H0LKP0</accession>
<dbReference type="OrthoDB" id="9802772at2"/>
<dbReference type="InterPro" id="IPR013563">
    <property type="entry name" value="Oligopep_ABC_C"/>
</dbReference>
<dbReference type="GO" id="GO:0016887">
    <property type="term" value="F:ATP hydrolysis activity"/>
    <property type="evidence" value="ECO:0007669"/>
    <property type="project" value="InterPro"/>
</dbReference>
<evidence type="ECO:0000313" key="8">
    <source>
        <dbReference type="Proteomes" id="UP000199317"/>
    </source>
</evidence>
<dbReference type="PROSITE" id="PS50893">
    <property type="entry name" value="ABC_TRANSPORTER_2"/>
    <property type="match status" value="2"/>
</dbReference>
<dbReference type="CDD" id="cd03257">
    <property type="entry name" value="ABC_NikE_OppD_transporters"/>
    <property type="match status" value="2"/>
</dbReference>
<keyword evidence="4" id="KW-0547">Nucleotide-binding</keyword>
<dbReference type="Proteomes" id="UP000199317">
    <property type="component" value="Unassembled WGS sequence"/>
</dbReference>
<evidence type="ECO:0000256" key="1">
    <source>
        <dbReference type="ARBA" id="ARBA00005417"/>
    </source>
</evidence>
<dbReference type="Pfam" id="PF00005">
    <property type="entry name" value="ABC_tran"/>
    <property type="match status" value="2"/>
</dbReference>
<dbReference type="RefSeq" id="WP_092832136.1">
    <property type="nucleotide sequence ID" value="NZ_FNJL01000002.1"/>
</dbReference>
<dbReference type="InterPro" id="IPR050319">
    <property type="entry name" value="ABC_transp_ATP-bind"/>
</dbReference>
<evidence type="ECO:0000256" key="3">
    <source>
        <dbReference type="ARBA" id="ARBA00022475"/>
    </source>
</evidence>
<dbReference type="AlphaFoldDB" id="A0A1H0LKP0"/>
<keyword evidence="3" id="KW-0472">Membrane</keyword>
<evidence type="ECO:0000256" key="4">
    <source>
        <dbReference type="ARBA" id="ARBA00022741"/>
    </source>
</evidence>
<dbReference type="NCBIfam" id="NF008453">
    <property type="entry name" value="PRK11308.1"/>
    <property type="match status" value="2"/>
</dbReference>
<dbReference type="FunFam" id="3.40.50.300:FF:000016">
    <property type="entry name" value="Oligopeptide ABC transporter ATP-binding component"/>
    <property type="match status" value="2"/>
</dbReference>
<keyword evidence="5 7" id="KW-0067">ATP-binding</keyword>
<dbReference type="PANTHER" id="PTHR43776:SF7">
    <property type="entry name" value="D,D-DIPEPTIDE TRANSPORT ATP-BINDING PROTEIN DDPF-RELATED"/>
    <property type="match status" value="1"/>
</dbReference>
<organism evidence="7 8">
    <name type="scientific">Paracidovorax cattleyae</name>
    <dbReference type="NCBI Taxonomy" id="80868"/>
    <lineage>
        <taxon>Bacteria</taxon>
        <taxon>Pseudomonadati</taxon>
        <taxon>Pseudomonadota</taxon>
        <taxon>Betaproteobacteria</taxon>
        <taxon>Burkholderiales</taxon>
        <taxon>Comamonadaceae</taxon>
        <taxon>Paracidovorax</taxon>
    </lineage>
</organism>
<dbReference type="SUPFAM" id="SSF52540">
    <property type="entry name" value="P-loop containing nucleoside triphosphate hydrolases"/>
    <property type="match status" value="2"/>
</dbReference>
<dbReference type="Gene3D" id="3.40.50.300">
    <property type="entry name" value="P-loop containing nucleotide triphosphate hydrolases"/>
    <property type="match status" value="2"/>
</dbReference>
<dbReference type="GO" id="GO:0055085">
    <property type="term" value="P:transmembrane transport"/>
    <property type="evidence" value="ECO:0007669"/>
    <property type="project" value="UniProtKB-ARBA"/>
</dbReference>
<dbReference type="NCBIfam" id="NF007739">
    <property type="entry name" value="PRK10419.1"/>
    <property type="match status" value="2"/>
</dbReference>
<dbReference type="Pfam" id="PF08352">
    <property type="entry name" value="oligo_HPY"/>
    <property type="match status" value="2"/>
</dbReference>
<dbReference type="InterPro" id="IPR003593">
    <property type="entry name" value="AAA+_ATPase"/>
</dbReference>
<dbReference type="GO" id="GO:0005524">
    <property type="term" value="F:ATP binding"/>
    <property type="evidence" value="ECO:0007669"/>
    <property type="project" value="UniProtKB-KW"/>
</dbReference>
<evidence type="ECO:0000256" key="5">
    <source>
        <dbReference type="ARBA" id="ARBA00022840"/>
    </source>
</evidence>